<reference evidence="3" key="1">
    <citation type="submission" date="2023-06" db="EMBL/GenBank/DDBJ databases">
        <title>Genome-scale phylogeny and comparative genomics of the fungal order Sordariales.</title>
        <authorList>
            <consortium name="Lawrence Berkeley National Laboratory"/>
            <person name="Hensen N."/>
            <person name="Bonometti L."/>
            <person name="Westerberg I."/>
            <person name="Brannstrom I.O."/>
            <person name="Guillou S."/>
            <person name="Cros-Aarteil S."/>
            <person name="Calhoun S."/>
            <person name="Haridas S."/>
            <person name="Kuo A."/>
            <person name="Mondo S."/>
            <person name="Pangilinan J."/>
            <person name="Riley R."/>
            <person name="Labutti K."/>
            <person name="Andreopoulos B."/>
            <person name="Lipzen A."/>
            <person name="Chen C."/>
            <person name="Yanf M."/>
            <person name="Daum C."/>
            <person name="Ng V."/>
            <person name="Clum A."/>
            <person name="Steindorff A."/>
            <person name="Ohm R."/>
            <person name="Martin F."/>
            <person name="Silar P."/>
            <person name="Natvig D."/>
            <person name="Lalanne C."/>
            <person name="Gautier V."/>
            <person name="Ament-Velasquez S.L."/>
            <person name="Kruys A."/>
            <person name="Hutchinson M.I."/>
            <person name="Powell A.J."/>
            <person name="Barry K."/>
            <person name="Miller A.N."/>
            <person name="Grigoriev I.V."/>
            <person name="Debuchy R."/>
            <person name="Gladieux P."/>
            <person name="Thoren M.H."/>
            <person name="Johannesson H."/>
        </authorList>
    </citation>
    <scope>NUCLEOTIDE SEQUENCE</scope>
    <source>
        <strain evidence="3">CBS 307.81</strain>
    </source>
</reference>
<evidence type="ECO:0000313" key="3">
    <source>
        <dbReference type="EMBL" id="KAK0668331.1"/>
    </source>
</evidence>
<keyword evidence="2" id="KW-0472">Membrane</keyword>
<evidence type="ECO:0000313" key="4">
    <source>
        <dbReference type="Proteomes" id="UP001174997"/>
    </source>
</evidence>
<organism evidence="3 4">
    <name type="scientific">Cercophora samala</name>
    <dbReference type="NCBI Taxonomy" id="330535"/>
    <lineage>
        <taxon>Eukaryota</taxon>
        <taxon>Fungi</taxon>
        <taxon>Dikarya</taxon>
        <taxon>Ascomycota</taxon>
        <taxon>Pezizomycotina</taxon>
        <taxon>Sordariomycetes</taxon>
        <taxon>Sordariomycetidae</taxon>
        <taxon>Sordariales</taxon>
        <taxon>Lasiosphaeriaceae</taxon>
        <taxon>Cercophora</taxon>
    </lineage>
</organism>
<accession>A0AA39ZCR0</accession>
<evidence type="ECO:0000256" key="1">
    <source>
        <dbReference type="SAM" id="MobiDB-lite"/>
    </source>
</evidence>
<dbReference type="EMBL" id="JAULSY010000058">
    <property type="protein sequence ID" value="KAK0668331.1"/>
    <property type="molecule type" value="Genomic_DNA"/>
</dbReference>
<evidence type="ECO:0000256" key="2">
    <source>
        <dbReference type="SAM" id="Phobius"/>
    </source>
</evidence>
<name>A0AA39ZCR0_9PEZI</name>
<keyword evidence="4" id="KW-1185">Reference proteome</keyword>
<comment type="caution">
    <text evidence="3">The sequence shown here is derived from an EMBL/GenBank/DDBJ whole genome shotgun (WGS) entry which is preliminary data.</text>
</comment>
<feature type="compositionally biased region" description="Polar residues" evidence="1">
    <location>
        <begin position="102"/>
        <end position="113"/>
    </location>
</feature>
<protein>
    <submittedName>
        <fullName evidence="3">Uncharacterized protein</fullName>
    </submittedName>
</protein>
<feature type="compositionally biased region" description="Basic residues" evidence="1">
    <location>
        <begin position="80"/>
        <end position="101"/>
    </location>
</feature>
<gene>
    <name evidence="3" type="ORF">QBC41DRAFT_123710</name>
</gene>
<keyword evidence="2" id="KW-0812">Transmembrane</keyword>
<feature type="transmembrane region" description="Helical" evidence="2">
    <location>
        <begin position="7"/>
        <end position="32"/>
    </location>
</feature>
<proteinExistence type="predicted"/>
<keyword evidence="2" id="KW-1133">Transmembrane helix</keyword>
<dbReference type="AlphaFoldDB" id="A0AA39ZCR0"/>
<sequence>MCVRVPASLSLSVCILLVAVLYAMLCCCSHFLPKPPNHIHIPRALFYLNKLLPLLSLMSLHPFPYHFPFPFPAVLIKKTKKKNKKKLPTMRQKSNSRKAKNKNQQGKSTDSPY</sequence>
<feature type="region of interest" description="Disordered" evidence="1">
    <location>
        <begin position="80"/>
        <end position="113"/>
    </location>
</feature>
<feature type="transmembrane region" description="Helical" evidence="2">
    <location>
        <begin position="52"/>
        <end position="76"/>
    </location>
</feature>
<dbReference type="Proteomes" id="UP001174997">
    <property type="component" value="Unassembled WGS sequence"/>
</dbReference>